<keyword evidence="1" id="KW-0812">Transmembrane</keyword>
<keyword evidence="3" id="KW-1185">Reference proteome</keyword>
<dbReference type="Proteomes" id="UP001054837">
    <property type="component" value="Unassembled WGS sequence"/>
</dbReference>
<evidence type="ECO:0000313" key="2">
    <source>
        <dbReference type="EMBL" id="GIY34388.1"/>
    </source>
</evidence>
<proteinExistence type="predicted"/>
<gene>
    <name evidence="2" type="ORF">CDAR_35441</name>
</gene>
<protein>
    <submittedName>
        <fullName evidence="2">Uncharacterized protein</fullName>
    </submittedName>
</protein>
<feature type="transmembrane region" description="Helical" evidence="1">
    <location>
        <begin position="39"/>
        <end position="63"/>
    </location>
</feature>
<sequence>MRCVHSSPGLCDEQLIRKLFLTSSSATSPRLGESKQRSFQIVIDMLTMDVENFFFFFFWFILFNSQKSRFTNQEGKTLSVGLIRRLLQCACYSNMDGTQNAIDNHSNYWICLTKAGDDELIAILILVSLQTKC</sequence>
<dbReference type="AlphaFoldDB" id="A0AAV4SIY3"/>
<keyword evidence="1" id="KW-1133">Transmembrane helix</keyword>
<evidence type="ECO:0000313" key="3">
    <source>
        <dbReference type="Proteomes" id="UP001054837"/>
    </source>
</evidence>
<organism evidence="2 3">
    <name type="scientific">Caerostris darwini</name>
    <dbReference type="NCBI Taxonomy" id="1538125"/>
    <lineage>
        <taxon>Eukaryota</taxon>
        <taxon>Metazoa</taxon>
        <taxon>Ecdysozoa</taxon>
        <taxon>Arthropoda</taxon>
        <taxon>Chelicerata</taxon>
        <taxon>Arachnida</taxon>
        <taxon>Araneae</taxon>
        <taxon>Araneomorphae</taxon>
        <taxon>Entelegynae</taxon>
        <taxon>Araneoidea</taxon>
        <taxon>Araneidae</taxon>
        <taxon>Caerostris</taxon>
    </lineage>
</organism>
<keyword evidence="1" id="KW-0472">Membrane</keyword>
<name>A0AAV4SIY3_9ARAC</name>
<accession>A0AAV4SIY3</accession>
<comment type="caution">
    <text evidence="2">The sequence shown here is derived from an EMBL/GenBank/DDBJ whole genome shotgun (WGS) entry which is preliminary data.</text>
</comment>
<reference evidence="2 3" key="1">
    <citation type="submission" date="2021-06" db="EMBL/GenBank/DDBJ databases">
        <title>Caerostris darwini draft genome.</title>
        <authorList>
            <person name="Kono N."/>
            <person name="Arakawa K."/>
        </authorList>
    </citation>
    <scope>NUCLEOTIDE SEQUENCE [LARGE SCALE GENOMIC DNA]</scope>
</reference>
<evidence type="ECO:0000256" key="1">
    <source>
        <dbReference type="SAM" id="Phobius"/>
    </source>
</evidence>
<dbReference type="EMBL" id="BPLQ01008057">
    <property type="protein sequence ID" value="GIY34388.1"/>
    <property type="molecule type" value="Genomic_DNA"/>
</dbReference>